<gene>
    <name evidence="2" type="ORF">TCAL_15653</name>
</gene>
<dbReference type="Proteomes" id="UP000318571">
    <property type="component" value="Chromosome 2"/>
</dbReference>
<evidence type="ECO:0000313" key="3">
    <source>
        <dbReference type="Proteomes" id="UP000318571"/>
    </source>
</evidence>
<accession>A0A553P9Y9</accession>
<organism evidence="2 3">
    <name type="scientific">Tigriopus californicus</name>
    <name type="common">Marine copepod</name>
    <dbReference type="NCBI Taxonomy" id="6832"/>
    <lineage>
        <taxon>Eukaryota</taxon>
        <taxon>Metazoa</taxon>
        <taxon>Ecdysozoa</taxon>
        <taxon>Arthropoda</taxon>
        <taxon>Crustacea</taxon>
        <taxon>Multicrustacea</taxon>
        <taxon>Hexanauplia</taxon>
        <taxon>Copepoda</taxon>
        <taxon>Harpacticoida</taxon>
        <taxon>Harpacticidae</taxon>
        <taxon>Tigriopus</taxon>
    </lineage>
</organism>
<dbReference type="EMBL" id="VCGU01000005">
    <property type="protein sequence ID" value="TRY74493.1"/>
    <property type="molecule type" value="Genomic_DNA"/>
</dbReference>
<protein>
    <submittedName>
        <fullName evidence="2">Uncharacterized protein</fullName>
    </submittedName>
</protein>
<dbReference type="AlphaFoldDB" id="A0A553P9Y9"/>
<name>A0A553P9Y9_TIGCA</name>
<feature type="region of interest" description="Disordered" evidence="1">
    <location>
        <begin position="1"/>
        <end position="21"/>
    </location>
</feature>
<comment type="caution">
    <text evidence="2">The sequence shown here is derived from an EMBL/GenBank/DDBJ whole genome shotgun (WGS) entry which is preliminary data.</text>
</comment>
<keyword evidence="3" id="KW-1185">Reference proteome</keyword>
<sequence length="124" mass="13869">MRQFASGRSINGTHQVGSNTDSTNLSQAFGHLQSIMVWQRGSSVSRLNESRYWPREVSSGERPTQHPQPLIEHQLNRKFESLHIAININVFLVVSSQLDADKLHCLLGTFRASNLVGNEARGSK</sequence>
<evidence type="ECO:0000256" key="1">
    <source>
        <dbReference type="SAM" id="MobiDB-lite"/>
    </source>
</evidence>
<evidence type="ECO:0000313" key="2">
    <source>
        <dbReference type="EMBL" id="TRY74493.1"/>
    </source>
</evidence>
<feature type="non-terminal residue" evidence="2">
    <location>
        <position position="124"/>
    </location>
</feature>
<proteinExistence type="predicted"/>
<reference evidence="2 3" key="1">
    <citation type="journal article" date="2018" name="Nat. Ecol. Evol.">
        <title>Genomic signatures of mitonuclear coevolution across populations of Tigriopus californicus.</title>
        <authorList>
            <person name="Barreto F.S."/>
            <person name="Watson E.T."/>
            <person name="Lima T.G."/>
            <person name="Willett C.S."/>
            <person name="Edmands S."/>
            <person name="Li W."/>
            <person name="Burton R.S."/>
        </authorList>
    </citation>
    <scope>NUCLEOTIDE SEQUENCE [LARGE SCALE GENOMIC DNA]</scope>
    <source>
        <strain evidence="2 3">San Diego</strain>
    </source>
</reference>